<protein>
    <recommendedName>
        <fullName evidence="3">CCHC-type domain-containing protein</fullName>
    </recommendedName>
</protein>
<name>A0ABP0ECC9_9ASCO</name>
<dbReference type="EMBL" id="OZ004255">
    <property type="protein sequence ID" value="CAK7901200.1"/>
    <property type="molecule type" value="Genomic_DNA"/>
</dbReference>
<dbReference type="Proteomes" id="UP001497600">
    <property type="component" value="Chromosome C"/>
</dbReference>
<evidence type="ECO:0000313" key="2">
    <source>
        <dbReference type="Proteomes" id="UP001497600"/>
    </source>
</evidence>
<evidence type="ECO:0008006" key="3">
    <source>
        <dbReference type="Google" id="ProtNLM"/>
    </source>
</evidence>
<evidence type="ECO:0000313" key="1">
    <source>
        <dbReference type="EMBL" id="CAK7901200.1"/>
    </source>
</evidence>
<organism evidence="1 2">
    <name type="scientific">[Candida] anglica</name>
    <dbReference type="NCBI Taxonomy" id="148631"/>
    <lineage>
        <taxon>Eukaryota</taxon>
        <taxon>Fungi</taxon>
        <taxon>Dikarya</taxon>
        <taxon>Ascomycota</taxon>
        <taxon>Saccharomycotina</taxon>
        <taxon>Pichiomycetes</taxon>
        <taxon>Debaryomycetaceae</taxon>
        <taxon>Kurtzmaniella</taxon>
    </lineage>
</organism>
<accession>A0ABP0ECC9</accession>
<gene>
    <name evidence="1" type="ORF">CAAN4_C10880</name>
</gene>
<sequence>MSILLDLLNTDTEDSPCPLFMGNSAELGYICAGLRYECPTIPPPASFSLNGRGPLAAKNLEGLSMEYILERTPTKESMKMRQMVQNREFPLELLSEFYLSRWYRHCANHLEFSIPLLKQPLTTRQISKKMMDFHIMLDMGVTIDNKWIEEIVAREAMNKVLLQRRDRIVKAALHYNEAVDISSTYSLDYWREGLEDVINHHLKFQERIAWVNLVPKLFIKATDNGRLQVAFLVPPKLSEKYPYISWVDHIKTFFTDDYFNFTYIPPIKGEPIAVKFIYLAENEKIWKKQLENHWKRNKPTILNYSQPKSLIESNSKAKKTSERVIYAMVALSGTETPRKVMTSSNSTCNILSQLNYCSYCRTTSHLRRDCEDSPCPKCPGNIRHPPSRCPLNATK</sequence>
<proteinExistence type="predicted"/>
<reference evidence="1 2" key="1">
    <citation type="submission" date="2024-01" db="EMBL/GenBank/DDBJ databases">
        <authorList>
            <consortium name="Genoscope - CEA"/>
            <person name="William W."/>
        </authorList>
    </citation>
    <scope>NUCLEOTIDE SEQUENCE [LARGE SCALE GENOMIC DNA]</scope>
    <source>
        <strain evidence="1 2">29B2s-10</strain>
    </source>
</reference>
<keyword evidence="2" id="KW-1185">Reference proteome</keyword>